<accession>A0A9N9H2L0</accession>
<protein>
    <submittedName>
        <fullName evidence="1">4972_t:CDS:1</fullName>
    </submittedName>
</protein>
<proteinExistence type="predicted"/>
<dbReference type="EMBL" id="CAJVQA010006912">
    <property type="protein sequence ID" value="CAG8648446.1"/>
    <property type="molecule type" value="Genomic_DNA"/>
</dbReference>
<dbReference type="AlphaFoldDB" id="A0A9N9H2L0"/>
<keyword evidence="2" id="KW-1185">Reference proteome</keyword>
<sequence>MPDMKYLSKVIQLYERFREVKYYSDKEILLWLRPNVVKKMFVVRASASVHLPLSQIDCLLKRVR</sequence>
<name>A0A9N9H2L0_9GLOM</name>
<evidence type="ECO:0000313" key="2">
    <source>
        <dbReference type="Proteomes" id="UP000789759"/>
    </source>
</evidence>
<dbReference type="Proteomes" id="UP000789759">
    <property type="component" value="Unassembled WGS sequence"/>
</dbReference>
<reference evidence="1" key="1">
    <citation type="submission" date="2021-06" db="EMBL/GenBank/DDBJ databases">
        <authorList>
            <person name="Kallberg Y."/>
            <person name="Tangrot J."/>
            <person name="Rosling A."/>
        </authorList>
    </citation>
    <scope>NUCLEOTIDE SEQUENCE</scope>
    <source>
        <strain evidence="1">FL966</strain>
    </source>
</reference>
<gene>
    <name evidence="1" type="ORF">CPELLU_LOCUS9211</name>
</gene>
<evidence type="ECO:0000313" key="1">
    <source>
        <dbReference type="EMBL" id="CAG8648446.1"/>
    </source>
</evidence>
<organism evidence="1 2">
    <name type="scientific">Cetraspora pellucida</name>
    <dbReference type="NCBI Taxonomy" id="1433469"/>
    <lineage>
        <taxon>Eukaryota</taxon>
        <taxon>Fungi</taxon>
        <taxon>Fungi incertae sedis</taxon>
        <taxon>Mucoromycota</taxon>
        <taxon>Glomeromycotina</taxon>
        <taxon>Glomeromycetes</taxon>
        <taxon>Diversisporales</taxon>
        <taxon>Gigasporaceae</taxon>
        <taxon>Cetraspora</taxon>
    </lineage>
</organism>
<comment type="caution">
    <text evidence="1">The sequence shown here is derived from an EMBL/GenBank/DDBJ whole genome shotgun (WGS) entry which is preliminary data.</text>
</comment>